<sequence>MPGESIPASIRVVENFGGRKALMSSHREPGSIRVWDERKGGVAVVEISPPKNRAILSFDVSSDGAMLAGGTDLQSDDASIFYWDPRNTSKTLHVHSSTHSDDITALNFHPTSPRTLLSASTDGLLSTSDALEPDEDETGQEVANWGCSIAKAGWYSSGSQGEYNIWASSDMETFGLWKGDLDVLADFGDNRQLSLPNQWSTDYLVDVCDFSNGSGPLGISGLTMFLGSNSGDVAITSISNPATTSQSLTIRGFLRGGHADAIVRSILWDSTNGVLLTGDETGRLAAWRPATTNTDSDGDVEMEDDEPANAGSKRTRKGDQTEQPKRRKTRE</sequence>
<evidence type="ECO:0000256" key="2">
    <source>
        <dbReference type="ARBA" id="ARBA00022737"/>
    </source>
</evidence>
<evidence type="ECO:0000313" key="5">
    <source>
        <dbReference type="Proteomes" id="UP000054279"/>
    </source>
</evidence>
<dbReference type="HOGENOM" id="CLU_037323_0_0_1"/>
<keyword evidence="2" id="KW-0677">Repeat</keyword>
<dbReference type="InterPro" id="IPR015943">
    <property type="entry name" value="WD40/YVTN_repeat-like_dom_sf"/>
</dbReference>
<feature type="compositionally biased region" description="Acidic residues" evidence="3">
    <location>
        <begin position="296"/>
        <end position="307"/>
    </location>
</feature>
<proteinExistence type="predicted"/>
<evidence type="ECO:0000313" key="4">
    <source>
        <dbReference type="EMBL" id="KIJ37392.1"/>
    </source>
</evidence>
<protein>
    <recommendedName>
        <fullName evidence="6">WD repeat-containing protein 89</fullName>
    </recommendedName>
</protein>
<organism evidence="4 5">
    <name type="scientific">Sphaerobolus stellatus (strain SS14)</name>
    <dbReference type="NCBI Taxonomy" id="990650"/>
    <lineage>
        <taxon>Eukaryota</taxon>
        <taxon>Fungi</taxon>
        <taxon>Dikarya</taxon>
        <taxon>Basidiomycota</taxon>
        <taxon>Agaricomycotina</taxon>
        <taxon>Agaricomycetes</taxon>
        <taxon>Phallomycetidae</taxon>
        <taxon>Geastrales</taxon>
        <taxon>Sphaerobolaceae</taxon>
        <taxon>Sphaerobolus</taxon>
    </lineage>
</organism>
<dbReference type="PANTHER" id="PTHR22889">
    <property type="entry name" value="WD REPEAT-CONTAINING PROTEIN 89"/>
    <property type="match status" value="1"/>
</dbReference>
<keyword evidence="5" id="KW-1185">Reference proteome</keyword>
<dbReference type="InterPro" id="IPR001680">
    <property type="entry name" value="WD40_rpt"/>
</dbReference>
<dbReference type="OrthoDB" id="25131at2759"/>
<dbReference type="EMBL" id="KN837169">
    <property type="protein sequence ID" value="KIJ37392.1"/>
    <property type="molecule type" value="Genomic_DNA"/>
</dbReference>
<dbReference type="InterPro" id="IPR036322">
    <property type="entry name" value="WD40_repeat_dom_sf"/>
</dbReference>
<evidence type="ECO:0000256" key="1">
    <source>
        <dbReference type="ARBA" id="ARBA00022574"/>
    </source>
</evidence>
<dbReference type="Pfam" id="PF00400">
    <property type="entry name" value="WD40"/>
    <property type="match status" value="1"/>
</dbReference>
<dbReference type="AlphaFoldDB" id="A0A0C9V789"/>
<evidence type="ECO:0008006" key="6">
    <source>
        <dbReference type="Google" id="ProtNLM"/>
    </source>
</evidence>
<dbReference type="InterPro" id="IPR039328">
    <property type="entry name" value="WDR89"/>
</dbReference>
<dbReference type="Gene3D" id="2.130.10.10">
    <property type="entry name" value="YVTN repeat-like/Quinoprotein amine dehydrogenase"/>
    <property type="match status" value="1"/>
</dbReference>
<dbReference type="SMART" id="SM00320">
    <property type="entry name" value="WD40"/>
    <property type="match status" value="3"/>
</dbReference>
<dbReference type="SUPFAM" id="SSF50978">
    <property type="entry name" value="WD40 repeat-like"/>
    <property type="match status" value="1"/>
</dbReference>
<gene>
    <name evidence="4" type="ORF">M422DRAFT_33729</name>
</gene>
<name>A0A0C9V789_SPHS4</name>
<feature type="region of interest" description="Disordered" evidence="3">
    <location>
        <begin position="288"/>
        <end position="331"/>
    </location>
</feature>
<dbReference type="Proteomes" id="UP000054279">
    <property type="component" value="Unassembled WGS sequence"/>
</dbReference>
<evidence type="ECO:0000256" key="3">
    <source>
        <dbReference type="SAM" id="MobiDB-lite"/>
    </source>
</evidence>
<accession>A0A0C9V789</accession>
<reference evidence="4 5" key="1">
    <citation type="submission" date="2014-06" db="EMBL/GenBank/DDBJ databases">
        <title>Evolutionary Origins and Diversification of the Mycorrhizal Mutualists.</title>
        <authorList>
            <consortium name="DOE Joint Genome Institute"/>
            <consortium name="Mycorrhizal Genomics Consortium"/>
            <person name="Kohler A."/>
            <person name="Kuo A."/>
            <person name="Nagy L.G."/>
            <person name="Floudas D."/>
            <person name="Copeland A."/>
            <person name="Barry K.W."/>
            <person name="Cichocki N."/>
            <person name="Veneault-Fourrey C."/>
            <person name="LaButti K."/>
            <person name="Lindquist E.A."/>
            <person name="Lipzen A."/>
            <person name="Lundell T."/>
            <person name="Morin E."/>
            <person name="Murat C."/>
            <person name="Riley R."/>
            <person name="Ohm R."/>
            <person name="Sun H."/>
            <person name="Tunlid A."/>
            <person name="Henrissat B."/>
            <person name="Grigoriev I.V."/>
            <person name="Hibbett D.S."/>
            <person name="Martin F."/>
        </authorList>
    </citation>
    <scope>NUCLEOTIDE SEQUENCE [LARGE SCALE GENOMIC DNA]</scope>
    <source>
        <strain evidence="4 5">SS14</strain>
    </source>
</reference>
<keyword evidence="1" id="KW-0853">WD repeat</keyword>
<dbReference type="PANTHER" id="PTHR22889:SF0">
    <property type="entry name" value="WD REPEAT-CONTAINING PROTEIN 89"/>
    <property type="match status" value="1"/>
</dbReference>